<proteinExistence type="predicted"/>
<dbReference type="Proteomes" id="UP000646211">
    <property type="component" value="Unassembled WGS sequence"/>
</dbReference>
<evidence type="ECO:0000256" key="1">
    <source>
        <dbReference type="SAM" id="Phobius"/>
    </source>
</evidence>
<feature type="transmembrane region" description="Helical" evidence="1">
    <location>
        <begin position="52"/>
        <end position="77"/>
    </location>
</feature>
<reference evidence="2" key="1">
    <citation type="submission" date="2020-11" db="EMBL/GenBank/DDBJ databases">
        <title>Genome of Flavobacterium soyangense.</title>
        <authorList>
            <person name="Liu Q."/>
            <person name="Xin Y.-H."/>
        </authorList>
    </citation>
    <scope>NUCLEOTIDE SEQUENCE</scope>
    <source>
        <strain evidence="2">CGMCC 1.13493</strain>
    </source>
</reference>
<organism evidence="2 3">
    <name type="scientific">Flavobacterium soyangense</name>
    <dbReference type="NCBI Taxonomy" id="2023265"/>
    <lineage>
        <taxon>Bacteria</taxon>
        <taxon>Pseudomonadati</taxon>
        <taxon>Bacteroidota</taxon>
        <taxon>Flavobacteriia</taxon>
        <taxon>Flavobacteriales</taxon>
        <taxon>Flavobacteriaceae</taxon>
        <taxon>Flavobacterium</taxon>
    </lineage>
</organism>
<dbReference type="EMBL" id="JADHEC010000003">
    <property type="protein sequence ID" value="MBF2707380.1"/>
    <property type="molecule type" value="Genomic_DNA"/>
</dbReference>
<keyword evidence="1" id="KW-0472">Membrane</keyword>
<evidence type="ECO:0000313" key="3">
    <source>
        <dbReference type="Proteomes" id="UP000646211"/>
    </source>
</evidence>
<accession>A0A930UBL8</accession>
<keyword evidence="1" id="KW-1133">Transmembrane helix</keyword>
<name>A0A930UBL8_9FLAO</name>
<evidence type="ECO:0000313" key="2">
    <source>
        <dbReference type="EMBL" id="MBF2707380.1"/>
    </source>
</evidence>
<dbReference type="RefSeq" id="WP_194310651.1">
    <property type="nucleotide sequence ID" value="NZ_JADHEC010000003.1"/>
</dbReference>
<comment type="caution">
    <text evidence="2">The sequence shown here is derived from an EMBL/GenBank/DDBJ whole genome shotgun (WGS) entry which is preliminary data.</text>
</comment>
<sequence>MLDKTSLPSIEWWAKQRIKYNKGLMISGILSFICYAILGEFLILPYNKEYEITLFTILFQAIGFLMMIGIANTFYNLGHWSDKNFNKNNSEKFRKRLFNCGFWFSCGLPFLIPIMTVVVYFVEYKK</sequence>
<keyword evidence="3" id="KW-1185">Reference proteome</keyword>
<dbReference type="AlphaFoldDB" id="A0A930UBL8"/>
<keyword evidence="1" id="KW-0812">Transmembrane</keyword>
<feature type="transmembrane region" description="Helical" evidence="1">
    <location>
        <begin position="24"/>
        <end position="46"/>
    </location>
</feature>
<gene>
    <name evidence="2" type="ORF">IR213_02045</name>
</gene>
<protein>
    <submittedName>
        <fullName evidence="2">Uncharacterized protein</fullName>
    </submittedName>
</protein>
<feature type="transmembrane region" description="Helical" evidence="1">
    <location>
        <begin position="97"/>
        <end position="122"/>
    </location>
</feature>